<organism evidence="2 3">
    <name type="scientific">Spirosoma rhododendri</name>
    <dbReference type="NCBI Taxonomy" id="2728024"/>
    <lineage>
        <taxon>Bacteria</taxon>
        <taxon>Pseudomonadati</taxon>
        <taxon>Bacteroidota</taxon>
        <taxon>Cytophagia</taxon>
        <taxon>Cytophagales</taxon>
        <taxon>Cytophagaceae</taxon>
        <taxon>Spirosoma</taxon>
    </lineage>
</organism>
<name>A0A7L5DYS9_9BACT</name>
<dbReference type="EMBL" id="CP051677">
    <property type="protein sequence ID" value="QJD81137.1"/>
    <property type="molecule type" value="Genomic_DNA"/>
</dbReference>
<gene>
    <name evidence="2" type="ORF">HH216_23960</name>
</gene>
<feature type="transmembrane region" description="Helical" evidence="1">
    <location>
        <begin position="72"/>
        <end position="90"/>
    </location>
</feature>
<keyword evidence="1" id="KW-0812">Transmembrane</keyword>
<feature type="transmembrane region" description="Helical" evidence="1">
    <location>
        <begin position="6"/>
        <end position="25"/>
    </location>
</feature>
<reference evidence="2 3" key="1">
    <citation type="submission" date="2020-04" db="EMBL/GenBank/DDBJ databases">
        <title>Genome sequencing of novel species.</title>
        <authorList>
            <person name="Heo J."/>
            <person name="Kim S.-J."/>
            <person name="Kim J.-S."/>
            <person name="Hong S.-B."/>
            <person name="Kwon S.-W."/>
        </authorList>
    </citation>
    <scope>NUCLEOTIDE SEQUENCE [LARGE SCALE GENOMIC DNA]</scope>
    <source>
        <strain evidence="2 3">CJU-R4</strain>
    </source>
</reference>
<keyword evidence="1" id="KW-0472">Membrane</keyword>
<evidence type="ECO:0000313" key="3">
    <source>
        <dbReference type="Proteomes" id="UP000501128"/>
    </source>
</evidence>
<protein>
    <submittedName>
        <fullName evidence="2">Uncharacterized protein</fullName>
    </submittedName>
</protein>
<dbReference type="AlphaFoldDB" id="A0A7L5DYS9"/>
<accession>A0A7L5DYS9</accession>
<dbReference type="KEGG" id="srho:HH216_23960"/>
<dbReference type="Proteomes" id="UP000501128">
    <property type="component" value="Chromosome"/>
</dbReference>
<proteinExistence type="predicted"/>
<evidence type="ECO:0000313" key="2">
    <source>
        <dbReference type="EMBL" id="QJD81137.1"/>
    </source>
</evidence>
<evidence type="ECO:0000256" key="1">
    <source>
        <dbReference type="SAM" id="Phobius"/>
    </source>
</evidence>
<feature type="transmembrane region" description="Helical" evidence="1">
    <location>
        <begin position="46"/>
        <end position="66"/>
    </location>
</feature>
<sequence>MNIEKLASWIAPLVFGVVLGLYWTFHGLYFTLYGTPDQQRDYPLEIILGLPLAAFCVAIHLLVRRLTNDNPLYIWIVEGVLIAPVFYFFLRSS</sequence>
<keyword evidence="1" id="KW-1133">Transmembrane helix</keyword>
<dbReference type="RefSeq" id="WP_169553156.1">
    <property type="nucleotide sequence ID" value="NZ_CP051677.1"/>
</dbReference>
<keyword evidence="3" id="KW-1185">Reference proteome</keyword>